<protein>
    <recommendedName>
        <fullName evidence="6">SLOB protein kinase</fullName>
    </recommendedName>
</protein>
<dbReference type="InterPro" id="IPR001245">
    <property type="entry name" value="Ser-Thr/Tyr_kinase_cat_dom"/>
</dbReference>
<feature type="region of interest" description="Disordered" evidence="1">
    <location>
        <begin position="276"/>
        <end position="316"/>
    </location>
</feature>
<evidence type="ECO:0000313" key="5">
    <source>
        <dbReference type="Proteomes" id="UP001209570"/>
    </source>
</evidence>
<dbReference type="GO" id="GO:0004672">
    <property type="term" value="F:protein kinase activity"/>
    <property type="evidence" value="ECO:0007669"/>
    <property type="project" value="InterPro"/>
</dbReference>
<dbReference type="InterPro" id="IPR000719">
    <property type="entry name" value="Prot_kinase_dom"/>
</dbReference>
<feature type="domain" description="Protein kinase" evidence="2">
    <location>
        <begin position="1"/>
        <end position="322"/>
    </location>
</feature>
<dbReference type="GO" id="GO:0005524">
    <property type="term" value="F:ATP binding"/>
    <property type="evidence" value="ECO:0007669"/>
    <property type="project" value="InterPro"/>
</dbReference>
<dbReference type="InterPro" id="IPR011009">
    <property type="entry name" value="Kinase-like_dom_sf"/>
</dbReference>
<dbReference type="PROSITE" id="PS51352">
    <property type="entry name" value="THIOREDOXIN_2"/>
    <property type="match status" value="1"/>
</dbReference>
<sequence length="599" mass="68165">MAFDASHAVLMAARYCKQYPLFQWREEALPEIGRRRDKFSFLVDLTNLRQERGGDAMLMTLFPVGLSFLDFQKESTLYKLKALFVTIKHPYVLPIVDFYFSKEKKGLLVVQPFLPTGSLKDRIHRSCPTRPYREKYRMYHASPLPYREIARFGRQLLEALQALRSKGIMCEHLHAGNVVIDQGNARIADIYTPLLAMDRHKEQRETTVGLESRVDIDVLLFGHLLYEMATGMELFSTTPDESVLDLMVDEIADVLRAIFFPRRRQATSSTRAIAEQLVEDENDGDGVGSDSSDIASRSSSSGDGSSSSSGTKGSEAQQVAFLTDVRELLRMDLFIHADVVPIETLFAGFRFDSGMKATVRHSIRINASRNYAHVVQHRDKEALIRARQRAERRVLDEKEKHERRALEVKASRAQLTRSARKMSLLNQPAPDLELVDLERGDTHSLRALVKRTKLPTIVLFYATWSRACVEEVEIFEAWSKNDHHKHANFVLINLDQNIGDTLAFLDQINPKTGKPRVCRDFRHGDAPTVLHFGCADVPEPYAVNHVPHKVVIDEQGVVRRTAEDFHWDDVAGMLQHRQEEMLAKEAHSTTTMLFPSLVS</sequence>
<dbReference type="SUPFAM" id="SSF56112">
    <property type="entry name" value="Protein kinase-like (PK-like)"/>
    <property type="match status" value="1"/>
</dbReference>
<evidence type="ECO:0000313" key="4">
    <source>
        <dbReference type="EMBL" id="KAJ0397309.1"/>
    </source>
</evidence>
<dbReference type="AlphaFoldDB" id="A0AAD5LF45"/>
<comment type="caution">
    <text evidence="4">The sequence shown here is derived from an EMBL/GenBank/DDBJ whole genome shotgun (WGS) entry which is preliminary data.</text>
</comment>
<evidence type="ECO:0000256" key="1">
    <source>
        <dbReference type="SAM" id="MobiDB-lite"/>
    </source>
</evidence>
<dbReference type="PROSITE" id="PS50011">
    <property type="entry name" value="PROTEIN_KINASE_DOM"/>
    <property type="match status" value="1"/>
</dbReference>
<dbReference type="InterPro" id="IPR036249">
    <property type="entry name" value="Thioredoxin-like_sf"/>
</dbReference>
<dbReference type="EMBL" id="JAKCXM010000258">
    <property type="protein sequence ID" value="KAJ0397309.1"/>
    <property type="molecule type" value="Genomic_DNA"/>
</dbReference>
<feature type="domain" description="Thioredoxin" evidence="3">
    <location>
        <begin position="423"/>
        <end position="579"/>
    </location>
</feature>
<dbReference type="SUPFAM" id="SSF52833">
    <property type="entry name" value="Thioredoxin-like"/>
    <property type="match status" value="1"/>
</dbReference>
<dbReference type="SMART" id="SM00220">
    <property type="entry name" value="S_TKc"/>
    <property type="match status" value="1"/>
</dbReference>
<accession>A0AAD5LF45</accession>
<dbReference type="Gene3D" id="3.40.30.10">
    <property type="entry name" value="Glutaredoxin"/>
    <property type="match status" value="1"/>
</dbReference>
<reference evidence="4" key="1">
    <citation type="submission" date="2021-12" db="EMBL/GenBank/DDBJ databases">
        <title>Prjna785345.</title>
        <authorList>
            <person name="Rujirawat T."/>
            <person name="Krajaejun T."/>
        </authorList>
    </citation>
    <scope>NUCLEOTIDE SEQUENCE</scope>
    <source>
        <strain evidence="4">Pi057C3</strain>
    </source>
</reference>
<dbReference type="Gene3D" id="1.10.510.10">
    <property type="entry name" value="Transferase(Phosphotransferase) domain 1"/>
    <property type="match status" value="1"/>
</dbReference>
<keyword evidence="5" id="KW-1185">Reference proteome</keyword>
<name>A0AAD5LF45_PYTIN</name>
<dbReference type="InterPro" id="IPR013766">
    <property type="entry name" value="Thioredoxin_domain"/>
</dbReference>
<evidence type="ECO:0008006" key="6">
    <source>
        <dbReference type="Google" id="ProtNLM"/>
    </source>
</evidence>
<dbReference type="Proteomes" id="UP001209570">
    <property type="component" value="Unassembled WGS sequence"/>
</dbReference>
<dbReference type="Pfam" id="PF07714">
    <property type="entry name" value="PK_Tyr_Ser-Thr"/>
    <property type="match status" value="1"/>
</dbReference>
<feature type="compositionally biased region" description="Low complexity" evidence="1">
    <location>
        <begin position="288"/>
        <end position="314"/>
    </location>
</feature>
<gene>
    <name evidence="4" type="ORF">P43SY_004028</name>
</gene>
<proteinExistence type="predicted"/>
<evidence type="ECO:0000259" key="2">
    <source>
        <dbReference type="PROSITE" id="PS50011"/>
    </source>
</evidence>
<evidence type="ECO:0000259" key="3">
    <source>
        <dbReference type="PROSITE" id="PS51352"/>
    </source>
</evidence>
<organism evidence="4 5">
    <name type="scientific">Pythium insidiosum</name>
    <name type="common">Pythiosis disease agent</name>
    <dbReference type="NCBI Taxonomy" id="114742"/>
    <lineage>
        <taxon>Eukaryota</taxon>
        <taxon>Sar</taxon>
        <taxon>Stramenopiles</taxon>
        <taxon>Oomycota</taxon>
        <taxon>Peronosporomycetes</taxon>
        <taxon>Pythiales</taxon>
        <taxon>Pythiaceae</taxon>
        <taxon>Pythium</taxon>
    </lineage>
</organism>